<dbReference type="PROSITE" id="PS50088">
    <property type="entry name" value="ANK_REPEAT"/>
    <property type="match status" value="1"/>
</dbReference>
<dbReference type="SUPFAM" id="SSF48403">
    <property type="entry name" value="Ankyrin repeat"/>
    <property type="match status" value="1"/>
</dbReference>
<reference evidence="4 5" key="1">
    <citation type="journal article" date="2018" name="Plant J.">
        <title>Genome sequences of Chlorella sorokiniana UTEX 1602 and Micractinium conductrix SAG 241.80: implications to maltose excretion by a green alga.</title>
        <authorList>
            <person name="Arriola M.B."/>
            <person name="Velmurugan N."/>
            <person name="Zhang Y."/>
            <person name="Plunkett M.H."/>
            <person name="Hondzo H."/>
            <person name="Barney B.M."/>
        </authorList>
    </citation>
    <scope>NUCLEOTIDE SEQUENCE [LARGE SCALE GENOMIC DNA]</scope>
    <source>
        <strain evidence="5">UTEX 1602</strain>
    </source>
</reference>
<evidence type="ECO:0000313" key="4">
    <source>
        <dbReference type="EMBL" id="PRW45093.1"/>
    </source>
</evidence>
<keyword evidence="2 3" id="KW-0040">ANK repeat</keyword>
<gene>
    <name evidence="4" type="ORF">C2E21_6460</name>
</gene>
<dbReference type="InterPro" id="IPR002110">
    <property type="entry name" value="Ankyrin_rpt"/>
</dbReference>
<dbReference type="STRING" id="3076.A0A2P6TLD0"/>
<comment type="caution">
    <text evidence="4">The sequence shown here is derived from an EMBL/GenBank/DDBJ whole genome shotgun (WGS) entry which is preliminary data.</text>
</comment>
<evidence type="ECO:0000313" key="5">
    <source>
        <dbReference type="Proteomes" id="UP000239899"/>
    </source>
</evidence>
<feature type="repeat" description="ANK" evidence="3">
    <location>
        <begin position="54"/>
        <end position="86"/>
    </location>
</feature>
<protein>
    <submittedName>
        <fullName evidence="4">Ankyrin repeat domain</fullName>
    </submittedName>
</protein>
<dbReference type="SMART" id="SM00248">
    <property type="entry name" value="ANK"/>
    <property type="match status" value="3"/>
</dbReference>
<dbReference type="OrthoDB" id="341259at2759"/>
<dbReference type="PROSITE" id="PS50297">
    <property type="entry name" value="ANK_REP_REGION"/>
    <property type="match status" value="1"/>
</dbReference>
<keyword evidence="1" id="KW-0677">Repeat</keyword>
<dbReference type="InterPro" id="IPR036770">
    <property type="entry name" value="Ankyrin_rpt-contain_sf"/>
</dbReference>
<proteinExistence type="predicted"/>
<evidence type="ECO:0000256" key="3">
    <source>
        <dbReference type="PROSITE-ProRule" id="PRU00023"/>
    </source>
</evidence>
<sequence>MAQPAALSYSPAGSPNHFEISPLAFAAWRGDGACVAALLELPEARRELHLRDKEGWSVLHFAVRGGSPVCIRLLAQAGADVRAAVPGGQQAIHWAAAAASADCCAELLLAGALPTAPDSTGRTAVQLAQRRLQHEQAAEEQAPFQRQRLLRAQQHLTVRLAPAARPAAAPCAERR</sequence>
<accession>A0A2P6TLD0</accession>
<name>A0A2P6TLD0_CHLSO</name>
<keyword evidence="5" id="KW-1185">Reference proteome</keyword>
<evidence type="ECO:0000256" key="1">
    <source>
        <dbReference type="ARBA" id="ARBA00022737"/>
    </source>
</evidence>
<dbReference type="Proteomes" id="UP000239899">
    <property type="component" value="Unassembled WGS sequence"/>
</dbReference>
<evidence type="ECO:0000256" key="2">
    <source>
        <dbReference type="ARBA" id="ARBA00023043"/>
    </source>
</evidence>
<dbReference type="Pfam" id="PF12796">
    <property type="entry name" value="Ank_2"/>
    <property type="match status" value="1"/>
</dbReference>
<dbReference type="PANTHER" id="PTHR24171">
    <property type="entry name" value="ANKYRIN REPEAT DOMAIN-CONTAINING PROTEIN 39-RELATED"/>
    <property type="match status" value="1"/>
</dbReference>
<dbReference type="AlphaFoldDB" id="A0A2P6TLD0"/>
<dbReference type="EMBL" id="LHPG02000012">
    <property type="protein sequence ID" value="PRW45093.1"/>
    <property type="molecule type" value="Genomic_DNA"/>
</dbReference>
<organism evidence="4 5">
    <name type="scientific">Chlorella sorokiniana</name>
    <name type="common">Freshwater green alga</name>
    <dbReference type="NCBI Taxonomy" id="3076"/>
    <lineage>
        <taxon>Eukaryota</taxon>
        <taxon>Viridiplantae</taxon>
        <taxon>Chlorophyta</taxon>
        <taxon>core chlorophytes</taxon>
        <taxon>Trebouxiophyceae</taxon>
        <taxon>Chlorellales</taxon>
        <taxon>Chlorellaceae</taxon>
        <taxon>Chlorella clade</taxon>
        <taxon>Chlorella</taxon>
    </lineage>
</organism>
<dbReference type="Gene3D" id="1.25.40.20">
    <property type="entry name" value="Ankyrin repeat-containing domain"/>
    <property type="match status" value="1"/>
</dbReference>